<feature type="region of interest" description="Disordered" evidence="1">
    <location>
        <begin position="1"/>
        <end position="98"/>
    </location>
</feature>
<accession>A0A8T0S375</accession>
<evidence type="ECO:0000313" key="2">
    <source>
        <dbReference type="EMBL" id="KAG2592094.1"/>
    </source>
</evidence>
<dbReference type="AlphaFoldDB" id="A0A8T0S375"/>
<proteinExistence type="predicted"/>
<feature type="compositionally biased region" description="Gly residues" evidence="1">
    <location>
        <begin position="51"/>
        <end position="79"/>
    </location>
</feature>
<comment type="caution">
    <text evidence="2">The sequence shown here is derived from an EMBL/GenBank/DDBJ whole genome shotgun (WGS) entry which is preliminary data.</text>
</comment>
<evidence type="ECO:0000256" key="1">
    <source>
        <dbReference type="SAM" id="MobiDB-lite"/>
    </source>
</evidence>
<protein>
    <submittedName>
        <fullName evidence="2">Uncharacterized protein</fullName>
    </submittedName>
</protein>
<reference evidence="2" key="1">
    <citation type="submission" date="2020-05" db="EMBL/GenBank/DDBJ databases">
        <title>WGS assembly of Panicum virgatum.</title>
        <authorList>
            <person name="Lovell J.T."/>
            <person name="Jenkins J."/>
            <person name="Shu S."/>
            <person name="Juenger T.E."/>
            <person name="Schmutz J."/>
        </authorList>
    </citation>
    <scope>NUCLEOTIDE SEQUENCE</scope>
    <source>
        <strain evidence="2">AP13</strain>
    </source>
</reference>
<sequence>MDDDEGHTINDELRMMGLEGDDEDGMEEEREELFGRRGNVEVIMPPPPPVGVGGAGAGADAGVGAGAGAGADTGAGGAADGAAPDSVSHAGEKRGRPCTSKVWDEYEKLFKQINGKTVRIIEERRRQLKPEMVEMLTCIKDWEAADERAQHMVEDGDLQAAYEDQYLDETPAQAAV</sequence>
<dbReference type="Proteomes" id="UP000823388">
    <property type="component" value="Chromosome 5N"/>
</dbReference>
<keyword evidence="3" id="KW-1185">Reference proteome</keyword>
<gene>
    <name evidence="2" type="ORF">PVAP13_5NG525372</name>
</gene>
<dbReference type="EMBL" id="CM029046">
    <property type="protein sequence ID" value="KAG2592094.1"/>
    <property type="molecule type" value="Genomic_DNA"/>
</dbReference>
<name>A0A8T0S375_PANVG</name>
<feature type="compositionally biased region" description="Acidic residues" evidence="1">
    <location>
        <begin position="19"/>
        <end position="31"/>
    </location>
</feature>
<organism evidence="2 3">
    <name type="scientific">Panicum virgatum</name>
    <name type="common">Blackwell switchgrass</name>
    <dbReference type="NCBI Taxonomy" id="38727"/>
    <lineage>
        <taxon>Eukaryota</taxon>
        <taxon>Viridiplantae</taxon>
        <taxon>Streptophyta</taxon>
        <taxon>Embryophyta</taxon>
        <taxon>Tracheophyta</taxon>
        <taxon>Spermatophyta</taxon>
        <taxon>Magnoliopsida</taxon>
        <taxon>Liliopsida</taxon>
        <taxon>Poales</taxon>
        <taxon>Poaceae</taxon>
        <taxon>PACMAD clade</taxon>
        <taxon>Panicoideae</taxon>
        <taxon>Panicodae</taxon>
        <taxon>Paniceae</taxon>
        <taxon>Panicinae</taxon>
        <taxon>Panicum</taxon>
        <taxon>Panicum sect. Hiantes</taxon>
    </lineage>
</organism>
<feature type="compositionally biased region" description="Basic and acidic residues" evidence="1">
    <location>
        <begin position="1"/>
        <end position="14"/>
    </location>
</feature>
<evidence type="ECO:0000313" key="3">
    <source>
        <dbReference type="Proteomes" id="UP000823388"/>
    </source>
</evidence>